<proteinExistence type="predicted"/>
<dbReference type="EMBL" id="JASVEJ010000006">
    <property type="protein sequence ID" value="MDL5056220.1"/>
    <property type="molecule type" value="Genomic_DNA"/>
</dbReference>
<dbReference type="SMART" id="SM00418">
    <property type="entry name" value="HTH_ARSR"/>
    <property type="match status" value="1"/>
</dbReference>
<keyword evidence="1" id="KW-0805">Transcription regulation</keyword>
<reference evidence="5 6" key="1">
    <citation type="submission" date="2023-06" db="EMBL/GenBank/DDBJ databases">
        <title>Whole genome sequence of Oscillatoria calcuttensis NRMC-F 0142.</title>
        <authorList>
            <person name="Shakena Fathima T."/>
            <person name="Muralitharan G."/>
            <person name="Thajuddin N."/>
        </authorList>
    </citation>
    <scope>NUCLEOTIDE SEQUENCE [LARGE SCALE GENOMIC DNA]</scope>
    <source>
        <strain evidence="5 6">NRMC-F 0142</strain>
    </source>
</reference>
<comment type="caution">
    <text evidence="5">The sequence shown here is derived from an EMBL/GenBank/DDBJ whole genome shotgun (WGS) entry which is preliminary data.</text>
</comment>
<dbReference type="Gene3D" id="1.10.10.10">
    <property type="entry name" value="Winged helix-like DNA-binding domain superfamily/Winged helix DNA-binding domain"/>
    <property type="match status" value="1"/>
</dbReference>
<dbReference type="PROSITE" id="PS50987">
    <property type="entry name" value="HTH_ARSR_2"/>
    <property type="match status" value="1"/>
</dbReference>
<dbReference type="InterPro" id="IPR036388">
    <property type="entry name" value="WH-like_DNA-bd_sf"/>
</dbReference>
<name>A0ABT7LXV9_9CYAN</name>
<evidence type="ECO:0000256" key="3">
    <source>
        <dbReference type="ARBA" id="ARBA00023163"/>
    </source>
</evidence>
<sequence length="323" mass="35966">MIPSPGELPNGLGRLLSIDMDSAEAEHDFEEILKALASDKRLEILRYLGGHIASVNEIADKLDMPPSTATMHINLLEKAGLIRTELKPASRGLKKLCIRVYDQIAITLPTGERSTENTVDISMPIGAYVDANVSPTCGLASETAIIGHLDDPATFYDPDRVHAQLLWFRHGYIEYRFPNRIPANAIPESIQISMEIGSEAPLHNDDWPSDVTMWINDIEIGTWTSPGDFGGERGALTPEWWEEWNSQYGLLKVWKVGDSGSYVDGVRISDVTLAQLRLEQARFISVRLGVLEDAQNVGGINIFGRAFGNYPQDIHLRIRYRTP</sequence>
<dbReference type="InterPro" id="IPR051081">
    <property type="entry name" value="HTH_MetalResp_TranReg"/>
</dbReference>
<dbReference type="InterPro" id="IPR011991">
    <property type="entry name" value="ArsR-like_HTH"/>
</dbReference>
<keyword evidence="6" id="KW-1185">Reference proteome</keyword>
<dbReference type="Pfam" id="PF12840">
    <property type="entry name" value="HTH_20"/>
    <property type="match status" value="1"/>
</dbReference>
<dbReference type="InterPro" id="IPR036390">
    <property type="entry name" value="WH_DNA-bd_sf"/>
</dbReference>
<dbReference type="SUPFAM" id="SSF46785">
    <property type="entry name" value="Winged helix' DNA-binding domain"/>
    <property type="match status" value="1"/>
</dbReference>
<accession>A0ABT7LXV9</accession>
<dbReference type="PANTHER" id="PTHR33154">
    <property type="entry name" value="TRANSCRIPTIONAL REGULATOR, ARSR FAMILY"/>
    <property type="match status" value="1"/>
</dbReference>
<feature type="domain" description="HTH arsR-type" evidence="4">
    <location>
        <begin position="20"/>
        <end position="115"/>
    </location>
</feature>
<evidence type="ECO:0000313" key="5">
    <source>
        <dbReference type="EMBL" id="MDL5056220.1"/>
    </source>
</evidence>
<dbReference type="RefSeq" id="WP_286004122.1">
    <property type="nucleotide sequence ID" value="NZ_JASVEJ010000006.1"/>
</dbReference>
<dbReference type="Proteomes" id="UP001230986">
    <property type="component" value="Unassembled WGS sequence"/>
</dbReference>
<dbReference type="PANTHER" id="PTHR33154:SF33">
    <property type="entry name" value="TRANSCRIPTIONAL REPRESSOR SDPR"/>
    <property type="match status" value="1"/>
</dbReference>
<organism evidence="5 6">
    <name type="scientific">Geitlerinema calcuttense NRMC-F 0142</name>
    <dbReference type="NCBI Taxonomy" id="2922238"/>
    <lineage>
        <taxon>Bacteria</taxon>
        <taxon>Bacillati</taxon>
        <taxon>Cyanobacteriota</taxon>
        <taxon>Cyanophyceae</taxon>
        <taxon>Geitlerinematales</taxon>
        <taxon>Geitlerinemataceae</taxon>
        <taxon>Geitlerinema</taxon>
    </lineage>
</organism>
<keyword evidence="2" id="KW-0238">DNA-binding</keyword>
<evidence type="ECO:0000259" key="4">
    <source>
        <dbReference type="PROSITE" id="PS50987"/>
    </source>
</evidence>
<evidence type="ECO:0000256" key="1">
    <source>
        <dbReference type="ARBA" id="ARBA00023015"/>
    </source>
</evidence>
<dbReference type="InterPro" id="IPR001845">
    <property type="entry name" value="HTH_ArsR_DNA-bd_dom"/>
</dbReference>
<keyword evidence="3" id="KW-0804">Transcription</keyword>
<dbReference type="CDD" id="cd00090">
    <property type="entry name" value="HTH_ARSR"/>
    <property type="match status" value="1"/>
</dbReference>
<evidence type="ECO:0000313" key="6">
    <source>
        <dbReference type="Proteomes" id="UP001230986"/>
    </source>
</evidence>
<gene>
    <name evidence="5" type="ORF">QQ055_01860</name>
</gene>
<evidence type="ECO:0000256" key="2">
    <source>
        <dbReference type="ARBA" id="ARBA00023125"/>
    </source>
</evidence>
<protein>
    <submittedName>
        <fullName evidence="5">Helix-turn-helix domain-containing protein</fullName>
    </submittedName>
</protein>